<dbReference type="SMART" id="SM00326">
    <property type="entry name" value="SH3"/>
    <property type="match status" value="2"/>
</dbReference>
<keyword evidence="3" id="KW-0963">Cytoplasm</keyword>
<evidence type="ECO:0000259" key="8">
    <source>
        <dbReference type="PROSITE" id="PS50002"/>
    </source>
</evidence>
<dbReference type="GO" id="GO:0005085">
    <property type="term" value="F:guanyl-nucleotide exchange factor activity"/>
    <property type="evidence" value="ECO:0007669"/>
    <property type="project" value="TreeGrafter"/>
</dbReference>
<dbReference type="InterPro" id="IPR036871">
    <property type="entry name" value="PX_dom_sf"/>
</dbReference>
<dbReference type="Gene3D" id="2.30.30.40">
    <property type="entry name" value="SH3 Domains"/>
    <property type="match status" value="2"/>
</dbReference>
<dbReference type="InterPro" id="IPR000408">
    <property type="entry name" value="Reg_chr_condens"/>
</dbReference>
<keyword evidence="11" id="KW-1185">Reference proteome</keyword>
<feature type="repeat" description="RCC1" evidence="7">
    <location>
        <begin position="685"/>
        <end position="734"/>
    </location>
</feature>
<evidence type="ECO:0000256" key="3">
    <source>
        <dbReference type="ARBA" id="ARBA00022490"/>
    </source>
</evidence>
<feature type="domain" description="PX" evidence="9">
    <location>
        <begin position="4"/>
        <end position="125"/>
    </location>
</feature>
<dbReference type="InterPro" id="IPR034909">
    <property type="entry name" value="PX_p47phox"/>
</dbReference>
<dbReference type="STRING" id="84645.A0A498MME0"/>
<gene>
    <name evidence="10" type="ORF">ROHU_023297</name>
</gene>
<dbReference type="GO" id="GO:0016176">
    <property type="term" value="F:superoxide-generating NADPH oxidase activator activity"/>
    <property type="evidence" value="ECO:0007669"/>
    <property type="project" value="InterPro"/>
</dbReference>
<keyword evidence="4" id="KW-0597">Phosphoprotein</keyword>
<dbReference type="SUPFAM" id="SSF64268">
    <property type="entry name" value="PX domain"/>
    <property type="match status" value="1"/>
</dbReference>
<dbReference type="GO" id="GO:0072593">
    <property type="term" value="P:reactive oxygen species metabolic process"/>
    <property type="evidence" value="ECO:0007669"/>
    <property type="project" value="UniProtKB-ARBA"/>
</dbReference>
<feature type="repeat" description="RCC1" evidence="7">
    <location>
        <begin position="537"/>
        <end position="589"/>
    </location>
</feature>
<dbReference type="Gene3D" id="2.130.10.30">
    <property type="entry name" value="Regulator of chromosome condensation 1/beta-lactamase-inhibitor protein II"/>
    <property type="match status" value="2"/>
</dbReference>
<dbReference type="FunFam" id="2.30.30.40:FF:000121">
    <property type="entry name" value="Neutrophil cytosol factor 1"/>
    <property type="match status" value="1"/>
</dbReference>
<evidence type="ECO:0000256" key="1">
    <source>
        <dbReference type="ARBA" id="ARBA00004496"/>
    </source>
</evidence>
<dbReference type="PROSITE" id="PS50012">
    <property type="entry name" value="RCC1_3"/>
    <property type="match status" value="6"/>
</dbReference>
<dbReference type="PROSITE" id="PS50195">
    <property type="entry name" value="PX"/>
    <property type="match status" value="1"/>
</dbReference>
<dbReference type="GO" id="GO:0035091">
    <property type="term" value="F:phosphatidylinositol binding"/>
    <property type="evidence" value="ECO:0007669"/>
    <property type="project" value="InterPro"/>
</dbReference>
<dbReference type="Gene3D" id="3.30.1520.10">
    <property type="entry name" value="Phox-like domain"/>
    <property type="match status" value="1"/>
</dbReference>
<dbReference type="SUPFAM" id="SSF50985">
    <property type="entry name" value="RCC1/BLIP-II"/>
    <property type="match status" value="1"/>
</dbReference>
<dbReference type="SMART" id="SM00312">
    <property type="entry name" value="PX"/>
    <property type="match status" value="1"/>
</dbReference>
<evidence type="ECO:0000256" key="7">
    <source>
        <dbReference type="PROSITE-ProRule" id="PRU00235"/>
    </source>
</evidence>
<comment type="subcellular location">
    <subcellularLocation>
        <location evidence="1">Cytoplasm</location>
    </subcellularLocation>
</comment>
<dbReference type="Pfam" id="PF25390">
    <property type="entry name" value="WD40_RLD"/>
    <property type="match status" value="1"/>
</dbReference>
<dbReference type="PRINTS" id="PR00498">
    <property type="entry name" value="P47PHOX"/>
</dbReference>
<reference evidence="10 11" key="1">
    <citation type="submission" date="2018-03" db="EMBL/GenBank/DDBJ databases">
        <title>Draft genome sequence of Rohu Carp (Labeo rohita).</title>
        <authorList>
            <person name="Das P."/>
            <person name="Kushwaha B."/>
            <person name="Joshi C.G."/>
            <person name="Kumar D."/>
            <person name="Nagpure N.S."/>
            <person name="Sahoo L."/>
            <person name="Das S.P."/>
            <person name="Bit A."/>
            <person name="Patnaik S."/>
            <person name="Meher P.K."/>
            <person name="Jayasankar P."/>
            <person name="Koringa P.G."/>
            <person name="Patel N.V."/>
            <person name="Hinsu A.T."/>
            <person name="Kumar R."/>
            <person name="Pandey M."/>
            <person name="Agarwal S."/>
            <person name="Srivastava S."/>
            <person name="Singh M."/>
            <person name="Iquebal M.A."/>
            <person name="Jaiswal S."/>
            <person name="Angadi U.B."/>
            <person name="Kumar N."/>
            <person name="Raza M."/>
            <person name="Shah T.M."/>
            <person name="Rai A."/>
            <person name="Jena J.K."/>
        </authorList>
    </citation>
    <scope>NUCLEOTIDE SEQUENCE [LARGE SCALE GENOMIC DNA]</scope>
    <source>
        <strain evidence="10">DASCIFA01</strain>
        <tissue evidence="10">Testis</tissue>
    </source>
</reference>
<evidence type="ECO:0000313" key="10">
    <source>
        <dbReference type="EMBL" id="RXN22588.1"/>
    </source>
</evidence>
<dbReference type="InterPro" id="IPR001683">
    <property type="entry name" value="PX_dom"/>
</dbReference>
<dbReference type="PANTHER" id="PTHR46337:SF1">
    <property type="entry name" value="RCC1-LIKE G EXCHANGING FACTOR-LIKE PROTEIN"/>
    <property type="match status" value="1"/>
</dbReference>
<keyword evidence="2 6" id="KW-0728">SH3 domain</keyword>
<dbReference type="PROSITE" id="PS50002">
    <property type="entry name" value="SH3"/>
    <property type="match status" value="2"/>
</dbReference>
<evidence type="ECO:0000313" key="11">
    <source>
        <dbReference type="Proteomes" id="UP000290572"/>
    </source>
</evidence>
<dbReference type="FunFam" id="2.30.30.40:FF:000127">
    <property type="entry name" value="neutrophil cytosol factor 1"/>
    <property type="match status" value="1"/>
</dbReference>
<dbReference type="GO" id="GO:0070131">
    <property type="term" value="P:positive regulation of mitochondrial translation"/>
    <property type="evidence" value="ECO:0007669"/>
    <property type="project" value="TreeGrafter"/>
</dbReference>
<dbReference type="InterPro" id="IPR001452">
    <property type="entry name" value="SH3_domain"/>
</dbReference>
<dbReference type="InterPro" id="IPR009091">
    <property type="entry name" value="RCC1/BLIP-II"/>
</dbReference>
<dbReference type="Pfam" id="PF00787">
    <property type="entry name" value="PX"/>
    <property type="match status" value="1"/>
</dbReference>
<protein>
    <submittedName>
        <fullName evidence="10">Williams-Beuren syndrome chromosomal region 16</fullName>
    </submittedName>
</protein>
<dbReference type="GO" id="GO:0005743">
    <property type="term" value="C:mitochondrial inner membrane"/>
    <property type="evidence" value="ECO:0007669"/>
    <property type="project" value="TreeGrafter"/>
</dbReference>
<dbReference type="InterPro" id="IPR058923">
    <property type="entry name" value="RCC1-like_dom"/>
</dbReference>
<feature type="repeat" description="RCC1" evidence="7">
    <location>
        <begin position="353"/>
        <end position="413"/>
    </location>
</feature>
<dbReference type="InterPro" id="IPR035757">
    <property type="entry name" value="NCF1_SH3_2"/>
</dbReference>
<proteinExistence type="predicted"/>
<dbReference type="Pfam" id="PF07653">
    <property type="entry name" value="SH3_2"/>
    <property type="match status" value="1"/>
</dbReference>
<dbReference type="InterPro" id="IPR035756">
    <property type="entry name" value="NCF1_SH3_1"/>
</dbReference>
<name>A0A498MME0_LABRO</name>
<dbReference type="CDD" id="cd12022">
    <property type="entry name" value="SH3_p47phox_2"/>
    <property type="match status" value="1"/>
</dbReference>
<feature type="domain" description="SH3" evidence="8">
    <location>
        <begin position="158"/>
        <end position="217"/>
    </location>
</feature>
<keyword evidence="5" id="KW-0677">Repeat</keyword>
<dbReference type="FunFam" id="3.30.1520.10:FF:000023">
    <property type="entry name" value="Neutrophil cytosol factor 1"/>
    <property type="match status" value="1"/>
</dbReference>
<dbReference type="GO" id="GO:0019843">
    <property type="term" value="F:rRNA binding"/>
    <property type="evidence" value="ECO:0007669"/>
    <property type="project" value="TreeGrafter"/>
</dbReference>
<dbReference type="SUPFAM" id="SSF50044">
    <property type="entry name" value="SH3-domain"/>
    <property type="match status" value="2"/>
</dbReference>
<evidence type="ECO:0000256" key="6">
    <source>
        <dbReference type="PROSITE-ProRule" id="PRU00192"/>
    </source>
</evidence>
<feature type="repeat" description="RCC1" evidence="7">
    <location>
        <begin position="627"/>
        <end position="684"/>
    </location>
</feature>
<comment type="caution">
    <text evidence="10">The sequence shown here is derived from an EMBL/GenBank/DDBJ whole genome shotgun (WGS) entry which is preliminary data.</text>
</comment>
<sequence length="736" mass="82337">MAESYVRHVEMLGFEKRFFPSQHYVYMLLVKWSDQSEKLVYRRYPEIHTFHKVLKEMFPIEAGDIDAKDRIIPTLPAPKWLDNQKTTETRQATLAEYFRSLLNLPAKISRCQLVCDFFKMRPEDETPPAPHPYKRNETFIMSTSRARSNTTSEITGPIMLESYRVIADYSKSSKYELSLKMGDMVDIVEKSPNGWWFCQCESRRGWVPASYLEPLDGADESEEPEPNYAGELYKTTKGYKAVEEDELTLEAGETIEVIHKLLDGWWVVRKGEDTGFYPSMFLCRTGERKEVDAEKDVVTVKMALVNIRSCGRHGFHLGIRAYATRPVGTPKKRDQQDDTPVFQYVGQHRKPQGKVFVWGFSYTGALGIPSFVVPDSGRKKPRKYQLTPYRLDTEQKISSAACGYGFTVLACNSKDLTKLWGMGLNKDSQLGFQRTQHDRHKSYDYVLEPSPVSLPLVNPQETRVLQVSCGRAHSLVLTDSEGVFSMGNNAYGQCGRKIVEDEVYSGSHVVHKIEGFDSQVTQVACGQDHSLFLTDSGSVYACGWGADGQTGLGHHNKASCPVPVGGDLAGVKVQQVATYGDCSLAVSTDGQVFGWGNSEYLQLASVTEATQCLLCKELTNSISLEEGEVFVWGFGILGKGPKLSESAIPERVPATFFGRSEFNPSVKVLSIRCGLNHFAAITDRGELFVWGKNVRGCLGIGKHDDQYFPWRVTVPGHVTDVACGVDHMVALVKSII</sequence>
<dbReference type="Proteomes" id="UP000290572">
    <property type="component" value="Unassembled WGS sequence"/>
</dbReference>
<evidence type="ECO:0000256" key="4">
    <source>
        <dbReference type="ARBA" id="ARBA00022553"/>
    </source>
</evidence>
<dbReference type="CDD" id="cd12021">
    <property type="entry name" value="SH3_p47phox_1"/>
    <property type="match status" value="1"/>
</dbReference>
<evidence type="ECO:0000259" key="9">
    <source>
        <dbReference type="PROSITE" id="PS50195"/>
    </source>
</evidence>
<dbReference type="PANTHER" id="PTHR46337">
    <property type="entry name" value="RCC1-LIKE G EXCHANGING FACTOR-LIKE PROTEIN"/>
    <property type="match status" value="1"/>
</dbReference>
<accession>A0A498MME0</accession>
<dbReference type="EMBL" id="QBIY01012585">
    <property type="protein sequence ID" value="RXN22588.1"/>
    <property type="molecule type" value="Genomic_DNA"/>
</dbReference>
<dbReference type="Pfam" id="PF00018">
    <property type="entry name" value="SH3_1"/>
    <property type="match status" value="1"/>
</dbReference>
<dbReference type="InterPro" id="IPR053035">
    <property type="entry name" value="Mitochondrial_GEF_domain"/>
</dbReference>
<organism evidence="10 11">
    <name type="scientific">Labeo rohita</name>
    <name type="common">Indian major carp</name>
    <name type="synonym">Cyprinus rohita</name>
    <dbReference type="NCBI Taxonomy" id="84645"/>
    <lineage>
        <taxon>Eukaryota</taxon>
        <taxon>Metazoa</taxon>
        <taxon>Chordata</taxon>
        <taxon>Craniata</taxon>
        <taxon>Vertebrata</taxon>
        <taxon>Euteleostomi</taxon>
        <taxon>Actinopterygii</taxon>
        <taxon>Neopterygii</taxon>
        <taxon>Teleostei</taxon>
        <taxon>Ostariophysi</taxon>
        <taxon>Cypriniformes</taxon>
        <taxon>Cyprinidae</taxon>
        <taxon>Labeoninae</taxon>
        <taxon>Labeonini</taxon>
        <taxon>Labeo</taxon>
    </lineage>
</organism>
<evidence type="ECO:0000256" key="2">
    <source>
        <dbReference type="ARBA" id="ARBA00022443"/>
    </source>
</evidence>
<feature type="repeat" description="RCC1" evidence="7">
    <location>
        <begin position="481"/>
        <end position="536"/>
    </location>
</feature>
<feature type="domain" description="SH3" evidence="8">
    <location>
        <begin position="228"/>
        <end position="287"/>
    </location>
</feature>
<evidence type="ECO:0000256" key="5">
    <source>
        <dbReference type="ARBA" id="ARBA00022737"/>
    </source>
</evidence>
<dbReference type="InterPro" id="IPR001655">
    <property type="entry name" value="P47PHOX"/>
</dbReference>
<feature type="repeat" description="RCC1" evidence="7">
    <location>
        <begin position="417"/>
        <end position="480"/>
    </location>
</feature>
<dbReference type="AlphaFoldDB" id="A0A498MME0"/>
<dbReference type="InterPro" id="IPR036028">
    <property type="entry name" value="SH3-like_dom_sf"/>
</dbReference>
<dbReference type="Pfam" id="PF00415">
    <property type="entry name" value="RCC1"/>
    <property type="match status" value="1"/>
</dbReference>
<dbReference type="CDD" id="cd06887">
    <property type="entry name" value="PX_p47phox"/>
    <property type="match status" value="1"/>
</dbReference>
<dbReference type="PROSITE" id="PS00626">
    <property type="entry name" value="RCC1_2"/>
    <property type="match status" value="1"/>
</dbReference>